<sequence length="522" mass="60352">MYNLSLLFQHFYQFNPFSPSKHTLNTDEGIIDMDIWGRMETSYLNDSTSLTHWAQNYPFTYNGYPMTSVMFPRLPTVVKWTELPKPFAESYFCDARPYSKDYGGFDAITFGNLLQILNFTPYTFRPVNEYGYQLDNGTYIGSIGDVLYSKAGFSSNGRFVQDYGTSEIEFMYPTFFDKFCIIAPKAQQIPQWLAVFRCFNPYVWTLFLVSTTILGFIWYLFKKWTCYLHKNRLITKKTDELISPLHDTIPVAIIDMWLIMTSGVPSILPYHSVERLFMTGCLLLSLTIGGTFQGSLTTSYSTKSYYADIHTLKQLDESGLPIGTSSRNLANILDSDNNPVLNSLQKKFIISSVPVIDQTAFKRDICCIERASDITVIMTTTFELADGSALLHVIEECPRSYHLAFIVRKGWPFLTRFNEIVMRFSEAGFLFLWYEQAETAIILSERIKRLKDLKDTLQAFSLEDMQTAFYILLIGLIFCTIIFFFELWLGRRKEGIRIREKTKEIGDVMCNAIKPRKVFYIN</sequence>
<evidence type="ECO:0000256" key="8">
    <source>
        <dbReference type="SAM" id="Phobius"/>
    </source>
</evidence>
<dbReference type="OrthoDB" id="8195814at2759"/>
<proteinExistence type="predicted"/>
<name>A0A7R8UTH8_HERIL</name>
<dbReference type="AlphaFoldDB" id="A0A7R8UTH8"/>
<evidence type="ECO:0008006" key="11">
    <source>
        <dbReference type="Google" id="ProtNLM"/>
    </source>
</evidence>
<feature type="transmembrane region" description="Helical" evidence="8">
    <location>
        <begin position="202"/>
        <end position="221"/>
    </location>
</feature>
<dbReference type="PANTHER" id="PTHR42643:SF31">
    <property type="entry name" value="IONOTROPIC RECEPTOR 68B-RELATED"/>
    <property type="match status" value="1"/>
</dbReference>
<dbReference type="SUPFAM" id="SSF53850">
    <property type="entry name" value="Periplasmic binding protein-like II"/>
    <property type="match status" value="1"/>
</dbReference>
<reference evidence="9 10" key="1">
    <citation type="submission" date="2020-11" db="EMBL/GenBank/DDBJ databases">
        <authorList>
            <person name="Wallbank WR R."/>
            <person name="Pardo Diaz C."/>
            <person name="Kozak K."/>
            <person name="Martin S."/>
            <person name="Jiggins C."/>
            <person name="Moest M."/>
            <person name="Warren A I."/>
            <person name="Generalovic N T."/>
            <person name="Byers J.R.P. K."/>
            <person name="Montejo-Kovacevich G."/>
            <person name="Yen C E."/>
        </authorList>
    </citation>
    <scope>NUCLEOTIDE SEQUENCE [LARGE SCALE GENOMIC DNA]</scope>
</reference>
<feature type="transmembrane region" description="Helical" evidence="8">
    <location>
        <begin position="468"/>
        <end position="489"/>
    </location>
</feature>
<dbReference type="Gene3D" id="1.10.287.70">
    <property type="match status" value="1"/>
</dbReference>
<evidence type="ECO:0000256" key="5">
    <source>
        <dbReference type="ARBA" id="ARBA00023136"/>
    </source>
</evidence>
<dbReference type="GO" id="GO:0005886">
    <property type="term" value="C:plasma membrane"/>
    <property type="evidence" value="ECO:0007669"/>
    <property type="project" value="UniProtKB-SubCell"/>
</dbReference>
<dbReference type="Proteomes" id="UP000594454">
    <property type="component" value="Chromosome 3"/>
</dbReference>
<evidence type="ECO:0000256" key="6">
    <source>
        <dbReference type="ARBA" id="ARBA00023170"/>
    </source>
</evidence>
<protein>
    <recommendedName>
        <fullName evidence="11">Ionotropic receptor</fullName>
    </recommendedName>
</protein>
<dbReference type="Gene3D" id="3.40.190.10">
    <property type="entry name" value="Periplasmic binding protein-like II"/>
    <property type="match status" value="1"/>
</dbReference>
<comment type="subcellular location">
    <subcellularLocation>
        <location evidence="1">Cell membrane</location>
        <topology evidence="1">Multi-pass membrane protein</topology>
    </subcellularLocation>
</comment>
<evidence type="ECO:0000313" key="9">
    <source>
        <dbReference type="EMBL" id="CAD7086350.1"/>
    </source>
</evidence>
<evidence type="ECO:0000256" key="2">
    <source>
        <dbReference type="ARBA" id="ARBA00022475"/>
    </source>
</evidence>
<keyword evidence="10" id="KW-1185">Reference proteome</keyword>
<evidence type="ECO:0000313" key="10">
    <source>
        <dbReference type="Proteomes" id="UP000594454"/>
    </source>
</evidence>
<dbReference type="EMBL" id="LR899011">
    <property type="protein sequence ID" value="CAD7086350.1"/>
    <property type="molecule type" value="Genomic_DNA"/>
</dbReference>
<accession>A0A7R8UTH8</accession>
<feature type="transmembrane region" description="Helical" evidence="8">
    <location>
        <begin position="276"/>
        <end position="296"/>
    </location>
</feature>
<keyword evidence="6" id="KW-0675">Receptor</keyword>
<dbReference type="InterPro" id="IPR052192">
    <property type="entry name" value="Insect_Ionotropic_Sensory_Rcpt"/>
</dbReference>
<gene>
    <name evidence="9" type="ORF">HERILL_LOCUS9129</name>
</gene>
<keyword evidence="4 8" id="KW-1133">Transmembrane helix</keyword>
<keyword evidence="7" id="KW-0325">Glycoprotein</keyword>
<organism evidence="9 10">
    <name type="scientific">Hermetia illucens</name>
    <name type="common">Black soldier fly</name>
    <dbReference type="NCBI Taxonomy" id="343691"/>
    <lineage>
        <taxon>Eukaryota</taxon>
        <taxon>Metazoa</taxon>
        <taxon>Ecdysozoa</taxon>
        <taxon>Arthropoda</taxon>
        <taxon>Hexapoda</taxon>
        <taxon>Insecta</taxon>
        <taxon>Pterygota</taxon>
        <taxon>Neoptera</taxon>
        <taxon>Endopterygota</taxon>
        <taxon>Diptera</taxon>
        <taxon>Brachycera</taxon>
        <taxon>Stratiomyomorpha</taxon>
        <taxon>Stratiomyidae</taxon>
        <taxon>Hermetiinae</taxon>
        <taxon>Hermetia</taxon>
    </lineage>
</organism>
<dbReference type="InParanoid" id="A0A7R8UTH8"/>
<evidence type="ECO:0000256" key="4">
    <source>
        <dbReference type="ARBA" id="ARBA00022989"/>
    </source>
</evidence>
<evidence type="ECO:0000256" key="7">
    <source>
        <dbReference type="ARBA" id="ARBA00023180"/>
    </source>
</evidence>
<keyword evidence="2" id="KW-1003">Cell membrane</keyword>
<evidence type="ECO:0000256" key="1">
    <source>
        <dbReference type="ARBA" id="ARBA00004651"/>
    </source>
</evidence>
<evidence type="ECO:0000256" key="3">
    <source>
        <dbReference type="ARBA" id="ARBA00022692"/>
    </source>
</evidence>
<dbReference type="PANTHER" id="PTHR42643">
    <property type="entry name" value="IONOTROPIC RECEPTOR 20A-RELATED"/>
    <property type="match status" value="1"/>
</dbReference>
<keyword evidence="3 8" id="KW-0812">Transmembrane</keyword>
<keyword evidence="5 8" id="KW-0472">Membrane</keyword>